<dbReference type="Pfam" id="PF13855">
    <property type="entry name" value="LRR_8"/>
    <property type="match status" value="1"/>
</dbReference>
<dbReference type="SMART" id="SM00365">
    <property type="entry name" value="LRR_SD22"/>
    <property type="match status" value="4"/>
</dbReference>
<keyword evidence="2" id="KW-0677">Repeat</keyword>
<organism evidence="4 5">
    <name type="scientific">Macleaya cordata</name>
    <name type="common">Five-seeded plume-poppy</name>
    <name type="synonym">Bocconia cordata</name>
    <dbReference type="NCBI Taxonomy" id="56857"/>
    <lineage>
        <taxon>Eukaryota</taxon>
        <taxon>Viridiplantae</taxon>
        <taxon>Streptophyta</taxon>
        <taxon>Embryophyta</taxon>
        <taxon>Tracheophyta</taxon>
        <taxon>Spermatophyta</taxon>
        <taxon>Magnoliopsida</taxon>
        <taxon>Ranunculales</taxon>
        <taxon>Papaveraceae</taxon>
        <taxon>Papaveroideae</taxon>
        <taxon>Macleaya</taxon>
    </lineage>
</organism>
<sequence length="677" mass="74994">MFKFSCFSVLVGRKKCKDDETSNDARYKEGIGTLLVKLKEPVKPSPNEGLNSTSFSVSVPFGIQESPTCNVKVVANESPIGAVVEAANEGEDKHGKNSPTKTEFPGFDLLKKMTTEERETDPKMSRKLGSYNSIATEKNYQSDKGVEVELIQREQVTDPENEGQEFWTSPKLKRTCSNLESKGILKMVGYQFAPLKSHSFEDLQKLGNRGREEFVPEILGSPVSVLTHCSADRVMLKKHSSSQVLPSRSRRLWWKIFLWSHRNAHNSWNVKPRQSSVDHASDQKGGYSSDTLEPNQTMDLESRRFFIGESSSRINKKKEKSDGFDNGVSGLLPQNHWLAFSNESNSFTRVGEWVNSLETQNSLLLDEEDINDEHVVYPPSPETSGSPARSITHMTGRPSLKIPEEVLHAKSVIQSLNSASTVAHISVMGLKVIPSMSHFSNLRSINLSGNSIVHITAGSLPKGLHTLNLSRNKIVVIDGLRELNRLRILDLSYNRISRIGHGRLSNCIVIKELHLAGNKISSVEGLHRLLKLNVLDLSFNKITTTKGLSQLVAHYNTLLALNLLGNPIQSNISDDQLRKAVSELLPQLVYLNKQPIKPRRGPDAAKNSVTRAALGNNERTSRRRDSKRLGLGGSSSSGIHRNSVIAGGQKHGHGSRNSNHQTSPMKRSSSTLAFSSH</sequence>
<gene>
    <name evidence="4" type="ORF">BVC80_9029g53</name>
</gene>
<dbReference type="OrthoDB" id="1904536at2759"/>
<evidence type="ECO:0000313" key="5">
    <source>
        <dbReference type="Proteomes" id="UP000195402"/>
    </source>
</evidence>
<evidence type="ECO:0000313" key="4">
    <source>
        <dbReference type="EMBL" id="OVA14223.1"/>
    </source>
</evidence>
<keyword evidence="5" id="KW-1185">Reference proteome</keyword>
<feature type="region of interest" description="Disordered" evidence="3">
    <location>
        <begin position="595"/>
        <end position="677"/>
    </location>
</feature>
<protein>
    <submittedName>
        <fullName evidence="4">Leucine-rich repeat</fullName>
    </submittedName>
</protein>
<accession>A0A200QUT6</accession>
<feature type="region of interest" description="Disordered" evidence="3">
    <location>
        <begin position="269"/>
        <end position="294"/>
    </location>
</feature>
<keyword evidence="1" id="KW-0433">Leucine-rich repeat</keyword>
<dbReference type="SMART" id="SM00369">
    <property type="entry name" value="LRR_TYP"/>
    <property type="match status" value="3"/>
</dbReference>
<dbReference type="GO" id="GO:0005737">
    <property type="term" value="C:cytoplasm"/>
    <property type="evidence" value="ECO:0007669"/>
    <property type="project" value="TreeGrafter"/>
</dbReference>
<feature type="compositionally biased region" description="Polar residues" evidence="3">
    <location>
        <begin position="269"/>
        <end position="278"/>
    </location>
</feature>
<evidence type="ECO:0000256" key="3">
    <source>
        <dbReference type="SAM" id="MobiDB-lite"/>
    </source>
</evidence>
<dbReference type="OMA" id="FGKVESW"/>
<dbReference type="InterPro" id="IPR003591">
    <property type="entry name" value="Leu-rich_rpt_typical-subtyp"/>
</dbReference>
<dbReference type="Proteomes" id="UP000195402">
    <property type="component" value="Unassembled WGS sequence"/>
</dbReference>
<dbReference type="InterPro" id="IPR025875">
    <property type="entry name" value="Leu-rich_rpt_4"/>
</dbReference>
<dbReference type="InterPro" id="IPR001611">
    <property type="entry name" value="Leu-rich_rpt"/>
</dbReference>
<dbReference type="SUPFAM" id="SSF52075">
    <property type="entry name" value="Outer arm dynein light chain 1"/>
    <property type="match status" value="1"/>
</dbReference>
<dbReference type="STRING" id="56857.A0A200QUT6"/>
<dbReference type="PANTHER" id="PTHR15454:SF37">
    <property type="entry name" value="OUTER ARM DYNEIN LIGHT CHAIN 1 PROTEIN"/>
    <property type="match status" value="1"/>
</dbReference>
<dbReference type="AlphaFoldDB" id="A0A200QUT6"/>
<dbReference type="Pfam" id="PF12799">
    <property type="entry name" value="LRR_4"/>
    <property type="match status" value="1"/>
</dbReference>
<dbReference type="InParanoid" id="A0A200QUT6"/>
<dbReference type="FunCoup" id="A0A200QUT6">
    <property type="interactions" value="243"/>
</dbReference>
<evidence type="ECO:0000256" key="2">
    <source>
        <dbReference type="ARBA" id="ARBA00022737"/>
    </source>
</evidence>
<feature type="compositionally biased region" description="Polar residues" evidence="3">
    <location>
        <begin position="655"/>
        <end position="677"/>
    </location>
</feature>
<dbReference type="Gene3D" id="3.80.10.10">
    <property type="entry name" value="Ribonuclease Inhibitor"/>
    <property type="match status" value="2"/>
</dbReference>
<proteinExistence type="predicted"/>
<dbReference type="PANTHER" id="PTHR15454">
    <property type="entry name" value="NISCHARIN RELATED"/>
    <property type="match status" value="1"/>
</dbReference>
<dbReference type="FunFam" id="3.80.10.10:FF:000320">
    <property type="entry name" value="Protein phosphatase 1 regulatory subunit pprA"/>
    <property type="match status" value="1"/>
</dbReference>
<reference evidence="4 5" key="1">
    <citation type="journal article" date="2017" name="Mol. Plant">
        <title>The Genome of Medicinal Plant Macleaya cordata Provides New Insights into Benzylisoquinoline Alkaloids Metabolism.</title>
        <authorList>
            <person name="Liu X."/>
            <person name="Liu Y."/>
            <person name="Huang P."/>
            <person name="Ma Y."/>
            <person name="Qing Z."/>
            <person name="Tang Q."/>
            <person name="Cao H."/>
            <person name="Cheng P."/>
            <person name="Zheng Y."/>
            <person name="Yuan Z."/>
            <person name="Zhou Y."/>
            <person name="Liu J."/>
            <person name="Tang Z."/>
            <person name="Zhuo Y."/>
            <person name="Zhang Y."/>
            <person name="Yu L."/>
            <person name="Huang J."/>
            <person name="Yang P."/>
            <person name="Peng Q."/>
            <person name="Zhang J."/>
            <person name="Jiang W."/>
            <person name="Zhang Z."/>
            <person name="Lin K."/>
            <person name="Ro D.K."/>
            <person name="Chen X."/>
            <person name="Xiong X."/>
            <person name="Shang Y."/>
            <person name="Huang S."/>
            <person name="Zeng J."/>
        </authorList>
    </citation>
    <scope>NUCLEOTIDE SEQUENCE [LARGE SCALE GENOMIC DNA]</scope>
    <source>
        <strain evidence="5">cv. BLH2017</strain>
        <tissue evidence="4">Root</tissue>
    </source>
</reference>
<dbReference type="InterPro" id="IPR032675">
    <property type="entry name" value="LRR_dom_sf"/>
</dbReference>
<dbReference type="PROSITE" id="PS51450">
    <property type="entry name" value="LRR"/>
    <property type="match status" value="4"/>
</dbReference>
<name>A0A200QUT6_MACCD</name>
<dbReference type="EMBL" id="MVGT01001060">
    <property type="protein sequence ID" value="OVA14223.1"/>
    <property type="molecule type" value="Genomic_DNA"/>
</dbReference>
<comment type="caution">
    <text evidence="4">The sequence shown here is derived from an EMBL/GenBank/DDBJ whole genome shotgun (WGS) entry which is preliminary data.</text>
</comment>
<evidence type="ECO:0000256" key="1">
    <source>
        <dbReference type="ARBA" id="ARBA00022614"/>
    </source>
</evidence>